<dbReference type="RefSeq" id="WP_369776753.1">
    <property type="nucleotide sequence ID" value="NZ_CP165727.1"/>
</dbReference>
<proteinExistence type="predicted"/>
<reference evidence="3" key="1">
    <citation type="submission" date="2024-08" db="EMBL/GenBank/DDBJ databases">
        <authorList>
            <person name="Yu S.T."/>
        </authorList>
    </citation>
    <scope>NUCLEOTIDE SEQUENCE</scope>
    <source>
        <strain evidence="3">R33</strain>
    </source>
</reference>
<keyword evidence="2" id="KW-0732">Signal</keyword>
<sequence length="157" mass="16385">MRIRTAAVALAGALALTLPVGAQAFADDGQSFNYVFLKDGESQQAQISDLTEGTCHELAVTDGAVQEIANDSDMVALLFDNATCSGEPVVAAGPGEKVGDIKAVAVAFERAERAEPAEPAEHSEHAEHAEHADGAVMPGSDEDEDEDLFTRIFSAKG</sequence>
<feature type="region of interest" description="Disordered" evidence="1">
    <location>
        <begin position="112"/>
        <end position="157"/>
    </location>
</feature>
<organism evidence="3">
    <name type="scientific">Streptomyces sp. R33</name>
    <dbReference type="NCBI Taxonomy" id="3238629"/>
    <lineage>
        <taxon>Bacteria</taxon>
        <taxon>Bacillati</taxon>
        <taxon>Actinomycetota</taxon>
        <taxon>Actinomycetes</taxon>
        <taxon>Kitasatosporales</taxon>
        <taxon>Streptomycetaceae</taxon>
        <taxon>Streptomyces</taxon>
    </lineage>
</organism>
<feature type="compositionally biased region" description="Basic and acidic residues" evidence="1">
    <location>
        <begin position="112"/>
        <end position="133"/>
    </location>
</feature>
<accession>A0AB39XYW8</accession>
<evidence type="ECO:0000313" key="3">
    <source>
        <dbReference type="EMBL" id="XDV62031.1"/>
    </source>
</evidence>
<evidence type="ECO:0000256" key="1">
    <source>
        <dbReference type="SAM" id="MobiDB-lite"/>
    </source>
</evidence>
<evidence type="ECO:0000256" key="2">
    <source>
        <dbReference type="SAM" id="SignalP"/>
    </source>
</evidence>
<gene>
    <name evidence="3" type="ORF">AB5J51_03315</name>
</gene>
<dbReference type="AlphaFoldDB" id="A0AB39XYW8"/>
<protein>
    <submittedName>
        <fullName evidence="3">Uncharacterized protein</fullName>
    </submittedName>
</protein>
<name>A0AB39XYW8_9ACTN</name>
<dbReference type="EMBL" id="CP165727">
    <property type="protein sequence ID" value="XDV62031.1"/>
    <property type="molecule type" value="Genomic_DNA"/>
</dbReference>
<feature type="chain" id="PRO_5044345292" evidence="2">
    <location>
        <begin position="25"/>
        <end position="157"/>
    </location>
</feature>
<feature type="signal peptide" evidence="2">
    <location>
        <begin position="1"/>
        <end position="24"/>
    </location>
</feature>